<keyword evidence="5" id="KW-1185">Reference proteome</keyword>
<dbReference type="InterPro" id="IPR003477">
    <property type="entry name" value="PemK-like"/>
</dbReference>
<comment type="similarity">
    <text evidence="1 3">Belongs to the PemK/MazF family.</text>
</comment>
<dbReference type="GO" id="GO:0016075">
    <property type="term" value="P:rRNA catabolic process"/>
    <property type="evidence" value="ECO:0007669"/>
    <property type="project" value="TreeGrafter"/>
</dbReference>
<evidence type="ECO:0000256" key="1">
    <source>
        <dbReference type="ARBA" id="ARBA00007521"/>
    </source>
</evidence>
<dbReference type="GO" id="GO:0006402">
    <property type="term" value="P:mRNA catabolic process"/>
    <property type="evidence" value="ECO:0007669"/>
    <property type="project" value="TreeGrafter"/>
</dbReference>
<accession>A0A7K1FRU8</accession>
<dbReference type="InterPro" id="IPR011067">
    <property type="entry name" value="Plasmid_toxin/cell-grow_inhib"/>
</dbReference>
<evidence type="ECO:0000313" key="4">
    <source>
        <dbReference type="EMBL" id="MTD16872.1"/>
    </source>
</evidence>
<dbReference type="GO" id="GO:0004521">
    <property type="term" value="F:RNA endonuclease activity"/>
    <property type="evidence" value="ECO:0007669"/>
    <property type="project" value="TreeGrafter"/>
</dbReference>
<dbReference type="PIRSF" id="PIRSF033490">
    <property type="entry name" value="MazF"/>
    <property type="match status" value="1"/>
</dbReference>
<dbReference type="EC" id="3.1.-.-" evidence="3"/>
<dbReference type="SUPFAM" id="SSF50118">
    <property type="entry name" value="Cell growth inhibitor/plasmid maintenance toxic component"/>
    <property type="match status" value="1"/>
</dbReference>
<dbReference type="Gene3D" id="2.30.30.110">
    <property type="match status" value="1"/>
</dbReference>
<dbReference type="EMBL" id="WLYK01000011">
    <property type="protein sequence ID" value="MTD16872.1"/>
    <property type="molecule type" value="Genomic_DNA"/>
</dbReference>
<reference evidence="4 5" key="1">
    <citation type="submission" date="2019-11" db="EMBL/GenBank/DDBJ databases">
        <authorList>
            <person name="Jiang L.-Q."/>
        </authorList>
    </citation>
    <scope>NUCLEOTIDE SEQUENCE [LARGE SCALE GENOMIC DNA]</scope>
    <source>
        <strain evidence="4 5">YIM 132087</strain>
    </source>
</reference>
<comment type="caution">
    <text evidence="4">The sequence shown here is derived from an EMBL/GenBank/DDBJ whole genome shotgun (WGS) entry which is preliminary data.</text>
</comment>
<keyword evidence="3" id="KW-0540">Nuclease</keyword>
<dbReference type="Pfam" id="PF02452">
    <property type="entry name" value="PemK_toxin"/>
    <property type="match status" value="1"/>
</dbReference>
<evidence type="ECO:0000313" key="5">
    <source>
        <dbReference type="Proteomes" id="UP000460221"/>
    </source>
</evidence>
<keyword evidence="2" id="KW-1277">Toxin-antitoxin system</keyword>
<dbReference type="GO" id="GO:0016787">
    <property type="term" value="F:hydrolase activity"/>
    <property type="evidence" value="ECO:0007669"/>
    <property type="project" value="UniProtKB-KW"/>
</dbReference>
<sequence length="122" mass="13252">MRRGDIVRADLEPTRGSEANKTRPVVIVSDDALNTASVRLGRGMITVVPLTSNISNVLLHQTVLPADDETGLTAPSKTQPEQIRSIDIQRMGPVLGSLTSEQLHQLNWALVGLLALDLYIDD</sequence>
<comment type="function">
    <text evidence="3">Toxic component of a type II toxin-antitoxin (TA) system.</text>
</comment>
<dbReference type="AlphaFoldDB" id="A0A7K1FRU8"/>
<dbReference type="Proteomes" id="UP000460221">
    <property type="component" value="Unassembled WGS sequence"/>
</dbReference>
<gene>
    <name evidence="4" type="ORF">GIS00_23335</name>
</gene>
<dbReference type="GO" id="GO:0003677">
    <property type="term" value="F:DNA binding"/>
    <property type="evidence" value="ECO:0007669"/>
    <property type="project" value="InterPro"/>
</dbReference>
<dbReference type="PANTHER" id="PTHR33988:SF1">
    <property type="entry name" value="ENDORIBONUCLEASE MAZF7-RELATED"/>
    <property type="match status" value="1"/>
</dbReference>
<protein>
    <recommendedName>
        <fullName evidence="3">mRNA interferase</fullName>
        <ecNumber evidence="3">3.1.-.-</ecNumber>
    </recommendedName>
</protein>
<evidence type="ECO:0000256" key="2">
    <source>
        <dbReference type="ARBA" id="ARBA00022649"/>
    </source>
</evidence>
<organism evidence="4 5">
    <name type="scientific">Nakamurella alba</name>
    <dbReference type="NCBI Taxonomy" id="2665158"/>
    <lineage>
        <taxon>Bacteria</taxon>
        <taxon>Bacillati</taxon>
        <taxon>Actinomycetota</taxon>
        <taxon>Actinomycetes</taxon>
        <taxon>Nakamurellales</taxon>
        <taxon>Nakamurellaceae</taxon>
        <taxon>Nakamurella</taxon>
    </lineage>
</organism>
<keyword evidence="3" id="KW-0255">Endonuclease</keyword>
<dbReference type="PANTHER" id="PTHR33988">
    <property type="entry name" value="ENDORIBONUCLEASE MAZF-RELATED"/>
    <property type="match status" value="1"/>
</dbReference>
<dbReference type="RefSeq" id="WP_154770829.1">
    <property type="nucleotide sequence ID" value="NZ_WLYK01000011.1"/>
</dbReference>
<evidence type="ECO:0000256" key="3">
    <source>
        <dbReference type="PIRNR" id="PIRNR033490"/>
    </source>
</evidence>
<keyword evidence="3" id="KW-0378">Hydrolase</keyword>
<proteinExistence type="inferred from homology"/>
<name>A0A7K1FRU8_9ACTN</name>